<keyword evidence="2" id="KW-1185">Reference proteome</keyword>
<gene>
    <name evidence="1" type="ORF">MGALJ_02220</name>
</gene>
<name>A0A9W4AXT6_9MYCO</name>
<dbReference type="Proteomes" id="UP000465785">
    <property type="component" value="Chromosome"/>
</dbReference>
<evidence type="ECO:0000313" key="1">
    <source>
        <dbReference type="EMBL" id="BBY90553.1"/>
    </source>
</evidence>
<protein>
    <submittedName>
        <fullName evidence="1">Uncharacterized protein</fullName>
    </submittedName>
</protein>
<proteinExistence type="predicted"/>
<dbReference type="KEGG" id="mgau:MGALJ_02220"/>
<sequence length="308" mass="31799">MAATTLVSLWSASPAAGQDCGDRTAAFSAAFDGLPNDLSVVPICPAEVGPGFSDPKPTAQFSTLTAGQVTDTSMAPDLLVLDVLVATEENGGGEAYVDDLFSRLGPEADGGTVTLDEKVVRYINLPSGPPGYAYGAGPTVVIGYVKAPPGPPSSNYGALAARQAFTHVLAIATGAPLADIPSPVDGLDQWPLARGRFTTPTDPGWLYFRTPTEKEGVYSYSCGIAPGGTLAGCDFVPDNAPEGTNQTIVDSTGARYVHSDTTTFTRDVDALPAGERLENGPAECGATYQGAVTCRIGDHKFGTNGYLE</sequence>
<dbReference type="AlphaFoldDB" id="A0A9W4AXT6"/>
<evidence type="ECO:0000313" key="2">
    <source>
        <dbReference type="Proteomes" id="UP000465785"/>
    </source>
</evidence>
<accession>A0A9W4AXT6</accession>
<reference evidence="1 2" key="1">
    <citation type="journal article" date="2019" name="Emerg. Microbes Infect.">
        <title>Comprehensive subspecies identification of 175 nontuberculous mycobacteria species based on 7547 genomic profiles.</title>
        <authorList>
            <person name="Matsumoto Y."/>
            <person name="Kinjo T."/>
            <person name="Motooka D."/>
            <person name="Nabeya D."/>
            <person name="Jung N."/>
            <person name="Uechi K."/>
            <person name="Horii T."/>
            <person name="Iida T."/>
            <person name="Fujita J."/>
            <person name="Nakamura S."/>
        </authorList>
    </citation>
    <scope>NUCLEOTIDE SEQUENCE [LARGE SCALE GENOMIC DNA]</scope>
    <source>
        <strain evidence="1 2">JCM 6399</strain>
    </source>
</reference>
<dbReference type="EMBL" id="AP022601">
    <property type="protein sequence ID" value="BBY90553.1"/>
    <property type="molecule type" value="Genomic_DNA"/>
</dbReference>
<organism evidence="1 2">
    <name type="scientific">Mycobacterium gallinarum</name>
    <dbReference type="NCBI Taxonomy" id="39689"/>
    <lineage>
        <taxon>Bacteria</taxon>
        <taxon>Bacillati</taxon>
        <taxon>Actinomycetota</taxon>
        <taxon>Actinomycetes</taxon>
        <taxon>Mycobacteriales</taxon>
        <taxon>Mycobacteriaceae</taxon>
        <taxon>Mycobacterium</taxon>
    </lineage>
</organism>